<organism evidence="6 7">
    <name type="scientific">Candidatus Yonathbacteria bacterium RIFCSPLOWO2_01_FULL_47_33b</name>
    <dbReference type="NCBI Taxonomy" id="1802727"/>
    <lineage>
        <taxon>Bacteria</taxon>
        <taxon>Candidatus Yonathiibacteriota</taxon>
    </lineage>
</organism>
<dbReference type="PROSITE" id="PS51128">
    <property type="entry name" value="ZF_DKSA_2"/>
    <property type="match status" value="1"/>
</dbReference>
<dbReference type="GO" id="GO:0008270">
    <property type="term" value="F:zinc ion binding"/>
    <property type="evidence" value="ECO:0007669"/>
    <property type="project" value="UniProtKB-KW"/>
</dbReference>
<evidence type="ECO:0000256" key="4">
    <source>
        <dbReference type="PROSITE-ProRule" id="PRU00510"/>
    </source>
</evidence>
<dbReference type="Gene3D" id="1.20.120.910">
    <property type="entry name" value="DksA, coiled-coil domain"/>
    <property type="match status" value="1"/>
</dbReference>
<sequence>MTNIPELKSMLLEEKARLESELSHVGFKNPEIEGDWQPAPTDLNEPTADINDTASGIEVFENNAAIEVELEARLLEVDAALVRMEANTYGVCRVCNNPIEEARLHANPAAATCIAHREG</sequence>
<keyword evidence="3" id="KW-0862">Zinc</keyword>
<dbReference type="PANTHER" id="PTHR33823">
    <property type="entry name" value="RNA POLYMERASE-BINDING TRANSCRIPTION FACTOR DKSA-RELATED"/>
    <property type="match status" value="1"/>
</dbReference>
<dbReference type="InterPro" id="IPR000962">
    <property type="entry name" value="Znf_DskA_TraR"/>
</dbReference>
<dbReference type="Pfam" id="PF01258">
    <property type="entry name" value="zf-dskA_traR"/>
    <property type="match status" value="1"/>
</dbReference>
<feature type="zinc finger region" description="dksA C4-type" evidence="4">
    <location>
        <begin position="92"/>
        <end position="116"/>
    </location>
</feature>
<keyword evidence="1" id="KW-0479">Metal-binding</keyword>
<proteinExistence type="predicted"/>
<evidence type="ECO:0000256" key="3">
    <source>
        <dbReference type="ARBA" id="ARBA00022833"/>
    </source>
</evidence>
<reference evidence="6 7" key="1">
    <citation type="journal article" date="2016" name="Nat. Commun.">
        <title>Thousands of microbial genomes shed light on interconnected biogeochemical processes in an aquifer system.</title>
        <authorList>
            <person name="Anantharaman K."/>
            <person name="Brown C.T."/>
            <person name="Hug L.A."/>
            <person name="Sharon I."/>
            <person name="Castelle C.J."/>
            <person name="Probst A.J."/>
            <person name="Thomas B.C."/>
            <person name="Singh A."/>
            <person name="Wilkins M.J."/>
            <person name="Karaoz U."/>
            <person name="Brodie E.L."/>
            <person name="Williams K.H."/>
            <person name="Hubbard S.S."/>
            <person name="Banfield J.F."/>
        </authorList>
    </citation>
    <scope>NUCLEOTIDE SEQUENCE [LARGE SCALE GENOMIC DNA]</scope>
</reference>
<dbReference type="EMBL" id="MHUW01000014">
    <property type="protein sequence ID" value="OHA83691.1"/>
    <property type="molecule type" value="Genomic_DNA"/>
</dbReference>
<gene>
    <name evidence="6" type="ORF">A2937_03190</name>
</gene>
<dbReference type="PANTHER" id="PTHR33823:SF4">
    <property type="entry name" value="GENERAL STRESS PROTEIN 16O"/>
    <property type="match status" value="1"/>
</dbReference>
<evidence type="ECO:0000259" key="5">
    <source>
        <dbReference type="Pfam" id="PF01258"/>
    </source>
</evidence>
<evidence type="ECO:0000313" key="6">
    <source>
        <dbReference type="EMBL" id="OHA83691.1"/>
    </source>
</evidence>
<dbReference type="STRING" id="1802727.A2937_03190"/>
<evidence type="ECO:0000256" key="1">
    <source>
        <dbReference type="ARBA" id="ARBA00022723"/>
    </source>
</evidence>
<dbReference type="AlphaFoldDB" id="A0A1G2SH03"/>
<name>A0A1G2SH03_9BACT</name>
<evidence type="ECO:0000256" key="2">
    <source>
        <dbReference type="ARBA" id="ARBA00022771"/>
    </source>
</evidence>
<dbReference type="Proteomes" id="UP000177987">
    <property type="component" value="Unassembled WGS sequence"/>
</dbReference>
<accession>A0A1G2SH03</accession>
<dbReference type="SUPFAM" id="SSF57716">
    <property type="entry name" value="Glucocorticoid receptor-like (DNA-binding domain)"/>
    <property type="match status" value="1"/>
</dbReference>
<keyword evidence="2" id="KW-0863">Zinc-finger</keyword>
<evidence type="ECO:0000313" key="7">
    <source>
        <dbReference type="Proteomes" id="UP000177987"/>
    </source>
</evidence>
<protein>
    <recommendedName>
        <fullName evidence="5">Zinc finger DksA/TraR C4-type domain-containing protein</fullName>
    </recommendedName>
</protein>
<comment type="caution">
    <text evidence="6">The sequence shown here is derived from an EMBL/GenBank/DDBJ whole genome shotgun (WGS) entry which is preliminary data.</text>
</comment>
<feature type="domain" description="Zinc finger DksA/TraR C4-type" evidence="5">
    <location>
        <begin position="88"/>
        <end position="115"/>
    </location>
</feature>